<name>A0A1G9X7T7_9FIRM</name>
<dbReference type="InterPro" id="IPR035965">
    <property type="entry name" value="PAS-like_dom_sf"/>
</dbReference>
<dbReference type="SMART" id="SM00091">
    <property type="entry name" value="PAS"/>
    <property type="match status" value="1"/>
</dbReference>
<feature type="domain" description="Sigma-54 factor interaction" evidence="5">
    <location>
        <begin position="327"/>
        <end position="557"/>
    </location>
</feature>
<dbReference type="InterPro" id="IPR027417">
    <property type="entry name" value="P-loop_NTPase"/>
</dbReference>
<evidence type="ECO:0000256" key="2">
    <source>
        <dbReference type="ARBA" id="ARBA00022840"/>
    </source>
</evidence>
<evidence type="ECO:0000256" key="1">
    <source>
        <dbReference type="ARBA" id="ARBA00022741"/>
    </source>
</evidence>
<proteinExistence type="predicted"/>
<dbReference type="STRING" id="349095.SAMN05660299_01767"/>
<dbReference type="Gene3D" id="3.40.50.300">
    <property type="entry name" value="P-loop containing nucleotide triphosphate hydrolases"/>
    <property type="match status" value="1"/>
</dbReference>
<dbReference type="FunFam" id="3.40.50.300:FF:000006">
    <property type="entry name" value="DNA-binding transcriptional regulator NtrC"/>
    <property type="match status" value="1"/>
</dbReference>
<dbReference type="InterPro" id="IPR002197">
    <property type="entry name" value="HTH_Fis"/>
</dbReference>
<dbReference type="GO" id="GO:0005524">
    <property type="term" value="F:ATP binding"/>
    <property type="evidence" value="ECO:0007669"/>
    <property type="project" value="UniProtKB-KW"/>
</dbReference>
<dbReference type="Pfam" id="PF25601">
    <property type="entry name" value="AAA_lid_14"/>
    <property type="match status" value="1"/>
</dbReference>
<evidence type="ECO:0000256" key="3">
    <source>
        <dbReference type="ARBA" id="ARBA00023015"/>
    </source>
</evidence>
<dbReference type="SUPFAM" id="SSF55785">
    <property type="entry name" value="PYP-like sensor domain (PAS domain)"/>
    <property type="match status" value="1"/>
</dbReference>
<dbReference type="InterPro" id="IPR058031">
    <property type="entry name" value="AAA_lid_NorR"/>
</dbReference>
<dbReference type="SUPFAM" id="SSF46689">
    <property type="entry name" value="Homeodomain-like"/>
    <property type="match status" value="1"/>
</dbReference>
<keyword evidence="4" id="KW-0804">Transcription</keyword>
<dbReference type="PROSITE" id="PS50045">
    <property type="entry name" value="SIGMA54_INTERACT_4"/>
    <property type="match status" value="1"/>
</dbReference>
<dbReference type="Proteomes" id="UP000199309">
    <property type="component" value="Unassembled WGS sequence"/>
</dbReference>
<dbReference type="PROSITE" id="PS00676">
    <property type="entry name" value="SIGMA54_INTERACT_2"/>
    <property type="match status" value="1"/>
</dbReference>
<accession>A0A1G9X7T7</accession>
<evidence type="ECO:0000313" key="7">
    <source>
        <dbReference type="Proteomes" id="UP000199309"/>
    </source>
</evidence>
<dbReference type="InterPro" id="IPR003593">
    <property type="entry name" value="AAA+_ATPase"/>
</dbReference>
<dbReference type="SMART" id="SM00382">
    <property type="entry name" value="AAA"/>
    <property type="match status" value="1"/>
</dbReference>
<evidence type="ECO:0000256" key="4">
    <source>
        <dbReference type="ARBA" id="ARBA00023163"/>
    </source>
</evidence>
<dbReference type="Gene3D" id="1.10.8.60">
    <property type="match status" value="1"/>
</dbReference>
<dbReference type="NCBIfam" id="TIGR00229">
    <property type="entry name" value="sensory_box"/>
    <property type="match status" value="1"/>
</dbReference>
<dbReference type="InterPro" id="IPR002078">
    <property type="entry name" value="Sigma_54_int"/>
</dbReference>
<dbReference type="Pfam" id="PF00158">
    <property type="entry name" value="Sigma54_activat"/>
    <property type="match status" value="1"/>
</dbReference>
<dbReference type="SUPFAM" id="SSF52540">
    <property type="entry name" value="P-loop containing nucleoside triphosphate hydrolases"/>
    <property type="match status" value="1"/>
</dbReference>
<dbReference type="PANTHER" id="PTHR32071">
    <property type="entry name" value="TRANSCRIPTIONAL REGULATORY PROTEIN"/>
    <property type="match status" value="1"/>
</dbReference>
<dbReference type="InterPro" id="IPR000014">
    <property type="entry name" value="PAS"/>
</dbReference>
<keyword evidence="2" id="KW-0067">ATP-binding</keyword>
<dbReference type="Gene3D" id="3.30.450.20">
    <property type="entry name" value="PAS domain"/>
    <property type="match status" value="1"/>
</dbReference>
<dbReference type="Pfam" id="PF00989">
    <property type="entry name" value="PAS"/>
    <property type="match status" value="1"/>
</dbReference>
<gene>
    <name evidence="6" type="ORF">SAMN05660299_01767</name>
</gene>
<dbReference type="GO" id="GO:0043565">
    <property type="term" value="F:sequence-specific DNA binding"/>
    <property type="evidence" value="ECO:0007669"/>
    <property type="project" value="InterPro"/>
</dbReference>
<sequence length="636" mass="72189">MKQILLIAPSELFALRAQEIIDERGMEVDVQIAVLEDALEVAQKGISRGVKVVISRGGTSSFIQQHVQVPVIGVKLNSGCYIDAFEKAKDIEGTVAFFSFDKMADSVETLCYLLDVKSRYYRITNYESCQHIVQQAIKDGAKLGIGGSVTKIYAEQSGLDYIMVENTRDDIEQALDSAQQTLNSLLLEEKRKRDLQLRLHRYEAIFNYTHDGIIAVDKQGKVEIVNKQAEEILPLKNKPYEGKYIEEILPNTKLPAVLRNGEMETDELMKVQNVIINTNRIPIMIDGHVEGVVATFRDIESIRLSEQKIRSNMHKKGLISRYRFHDIIGESKAIKRTVRMAKGYAKSQSNILLLGEIGTGKEMFAHCIHHESNRKKAPFVTVNCADISSLALKTELSGFEEGSSPYGVSGSKEGAFEMAHGGTIFLDKIGDASLETQTMILRVLEEQEVRRIGGDHVIPVDVRVIASTNKNLRDEILSGTFLEELFYRLSVLTLAIPPLRDRGDDYMLFSDDWFRRYFSADYYKYERSIHIIMEQLKDYSWKGNMRELSNVVERISVLLQNDITIEEIFSALPLNTKDIEQKEDVMLGKWTRASILEALTVSKLNISRTARLLNCSRSTLYKKMNEFNIKITNMNQ</sequence>
<dbReference type="RefSeq" id="WP_176762927.1">
    <property type="nucleotide sequence ID" value="NZ_FNHQ01000017.1"/>
</dbReference>
<keyword evidence="3" id="KW-0805">Transcription regulation</keyword>
<dbReference type="CDD" id="cd00130">
    <property type="entry name" value="PAS"/>
    <property type="match status" value="1"/>
</dbReference>
<dbReference type="PANTHER" id="PTHR32071:SF57">
    <property type="entry name" value="C4-DICARBOXYLATE TRANSPORT TRANSCRIPTIONAL REGULATORY PROTEIN DCTD"/>
    <property type="match status" value="1"/>
</dbReference>
<keyword evidence="7" id="KW-1185">Reference proteome</keyword>
<protein>
    <submittedName>
        <fullName evidence="6">PAS domain S-box-containing protein</fullName>
    </submittedName>
</protein>
<dbReference type="Gene3D" id="3.40.50.10660">
    <property type="entry name" value="PrpR receptor domain-like"/>
    <property type="match status" value="1"/>
</dbReference>
<dbReference type="Pfam" id="PF06506">
    <property type="entry name" value="PrpR_N"/>
    <property type="match status" value="1"/>
</dbReference>
<dbReference type="CDD" id="cd00009">
    <property type="entry name" value="AAA"/>
    <property type="match status" value="1"/>
</dbReference>
<dbReference type="GO" id="GO:0006355">
    <property type="term" value="P:regulation of DNA-templated transcription"/>
    <property type="evidence" value="ECO:0007669"/>
    <property type="project" value="InterPro"/>
</dbReference>
<keyword evidence="1" id="KW-0547">Nucleotide-binding</keyword>
<dbReference type="AlphaFoldDB" id="A0A1G9X7T7"/>
<dbReference type="InterPro" id="IPR025943">
    <property type="entry name" value="Sigma_54_int_dom_ATP-bd_2"/>
</dbReference>
<dbReference type="InterPro" id="IPR013767">
    <property type="entry name" value="PAS_fold"/>
</dbReference>
<dbReference type="InterPro" id="IPR009057">
    <property type="entry name" value="Homeodomain-like_sf"/>
</dbReference>
<dbReference type="SUPFAM" id="SSF159800">
    <property type="entry name" value="PrpR receptor domain-like"/>
    <property type="match status" value="1"/>
</dbReference>
<dbReference type="GO" id="GO:0000156">
    <property type="term" value="F:phosphorelay response regulator activity"/>
    <property type="evidence" value="ECO:0007669"/>
    <property type="project" value="InterPro"/>
</dbReference>
<dbReference type="EMBL" id="FNHQ01000017">
    <property type="protein sequence ID" value="SDM92788.1"/>
    <property type="molecule type" value="Genomic_DNA"/>
</dbReference>
<evidence type="ECO:0000259" key="5">
    <source>
        <dbReference type="PROSITE" id="PS50045"/>
    </source>
</evidence>
<dbReference type="InterPro" id="IPR010524">
    <property type="entry name" value="Sig_transdc_resp-reg_PrpR_N"/>
</dbReference>
<dbReference type="Gene3D" id="3.40.50.2300">
    <property type="match status" value="1"/>
</dbReference>
<reference evidence="6 7" key="1">
    <citation type="submission" date="2016-10" db="EMBL/GenBank/DDBJ databases">
        <authorList>
            <person name="de Groot N.N."/>
        </authorList>
    </citation>
    <scope>NUCLEOTIDE SEQUENCE [LARGE SCALE GENOMIC DNA]</scope>
    <source>
        <strain evidence="6 7">DSM 16981</strain>
    </source>
</reference>
<dbReference type="Gene3D" id="1.10.10.60">
    <property type="entry name" value="Homeodomain-like"/>
    <property type="match status" value="1"/>
</dbReference>
<organism evidence="6 7">
    <name type="scientific">Megasphaera paucivorans</name>
    <dbReference type="NCBI Taxonomy" id="349095"/>
    <lineage>
        <taxon>Bacteria</taxon>
        <taxon>Bacillati</taxon>
        <taxon>Bacillota</taxon>
        <taxon>Negativicutes</taxon>
        <taxon>Veillonellales</taxon>
        <taxon>Veillonellaceae</taxon>
        <taxon>Megasphaera</taxon>
    </lineage>
</organism>
<dbReference type="Pfam" id="PF02954">
    <property type="entry name" value="HTH_8"/>
    <property type="match status" value="1"/>
</dbReference>
<evidence type="ECO:0000313" key="6">
    <source>
        <dbReference type="EMBL" id="SDM92788.1"/>
    </source>
</evidence>
<dbReference type="PRINTS" id="PR01590">
    <property type="entry name" value="HTHFIS"/>
</dbReference>